<dbReference type="OrthoDB" id="7432683at2"/>
<gene>
    <name evidence="1" type="ORF">EZ444_09145</name>
</gene>
<protein>
    <recommendedName>
        <fullName evidence="3">TonB C-terminal domain-containing protein</fullName>
    </recommendedName>
</protein>
<dbReference type="EMBL" id="SJSM01000004">
    <property type="protein sequence ID" value="TCC97014.1"/>
    <property type="molecule type" value="Genomic_DNA"/>
</dbReference>
<keyword evidence="2" id="KW-1185">Reference proteome</keyword>
<evidence type="ECO:0000313" key="1">
    <source>
        <dbReference type="EMBL" id="TCC97014.1"/>
    </source>
</evidence>
<reference evidence="1 2" key="1">
    <citation type="submission" date="2019-02" db="EMBL/GenBank/DDBJ databases">
        <title>Pedobacter sp. RP-3-8 sp. nov., isolated from Arctic soil.</title>
        <authorList>
            <person name="Dahal R.H."/>
        </authorList>
    </citation>
    <scope>NUCLEOTIDE SEQUENCE [LARGE SCALE GENOMIC DNA]</scope>
    <source>
        <strain evidence="1 2">RP-3-8</strain>
    </source>
</reference>
<evidence type="ECO:0008006" key="3">
    <source>
        <dbReference type="Google" id="ProtNLM"/>
    </source>
</evidence>
<evidence type="ECO:0000313" key="2">
    <source>
        <dbReference type="Proteomes" id="UP000291117"/>
    </source>
</evidence>
<dbReference type="RefSeq" id="WP_131608426.1">
    <property type="nucleotide sequence ID" value="NZ_SJSM01000004.1"/>
</dbReference>
<comment type="caution">
    <text evidence="1">The sequence shown here is derived from an EMBL/GenBank/DDBJ whole genome shotgun (WGS) entry which is preliminary data.</text>
</comment>
<proteinExistence type="predicted"/>
<name>A0A4R0NEK8_9SPHI</name>
<organism evidence="1 2">
    <name type="scientific">Pedobacter hiemivivus</name>
    <dbReference type="NCBI Taxonomy" id="2530454"/>
    <lineage>
        <taxon>Bacteria</taxon>
        <taxon>Pseudomonadati</taxon>
        <taxon>Bacteroidota</taxon>
        <taxon>Sphingobacteriia</taxon>
        <taxon>Sphingobacteriales</taxon>
        <taxon>Sphingobacteriaceae</taxon>
        <taxon>Pedobacter</taxon>
    </lineage>
</organism>
<accession>A0A4R0NEK8</accession>
<dbReference type="Proteomes" id="UP000291117">
    <property type="component" value="Unassembled WGS sequence"/>
</dbReference>
<sequence>MEEKINNAQLSFTCNQDWNSMKSEDDGRFCDTCQKKVYDMTNKNTAYFIKIMQENNDKVCGRFTNEQLATSSGKVNKPYWKRWVVAAMVFIGIGTVGQKANAQIKLGEVGPKPIDSKCDNDRSFVMGKIAIVPRNDELKSLHEYMVRKCKVPTSANGWLVASFVVKKDGSITNLATSNQLSKAVREEVLKVLKKAPKWDRSKIEYEQPYSLYLTFKDGKIMPYLNK</sequence>
<dbReference type="AlphaFoldDB" id="A0A4R0NEK8"/>